<dbReference type="PANTHER" id="PTHR32325">
    <property type="entry name" value="BETA-ELIMINATING LYASE-LIKE PROTEIN-RELATED"/>
    <property type="match status" value="1"/>
</dbReference>
<gene>
    <name evidence="6" type="ORF">BC673_1041</name>
</gene>
<evidence type="ECO:0000259" key="5">
    <source>
        <dbReference type="Pfam" id="PF01212"/>
    </source>
</evidence>
<accession>A0ABX9DVP6</accession>
<dbReference type="InterPro" id="IPR011166">
    <property type="entry name" value="Beta-eliminating_lyase"/>
</dbReference>
<protein>
    <submittedName>
        <fullName evidence="6">Tyrosine phenol-lyase</fullName>
    </submittedName>
</protein>
<keyword evidence="3" id="KW-0663">Pyridoxal phosphate</keyword>
<evidence type="ECO:0000256" key="3">
    <source>
        <dbReference type="ARBA" id="ARBA00022898"/>
    </source>
</evidence>
<dbReference type="InterPro" id="IPR015422">
    <property type="entry name" value="PyrdxlP-dep_Trfase_small"/>
</dbReference>
<dbReference type="PANTHER" id="PTHR32325:SF4">
    <property type="entry name" value="TRYPTOPHANASE"/>
    <property type="match status" value="1"/>
</dbReference>
<comment type="similarity">
    <text evidence="2">Belongs to the beta-eliminating lyase family.</text>
</comment>
<comment type="caution">
    <text evidence="6">The sequence shown here is derived from an EMBL/GenBank/DDBJ whole genome shotgun (WGS) entry which is preliminary data.</text>
</comment>
<dbReference type="CDD" id="cd00617">
    <property type="entry name" value="Tnase_like"/>
    <property type="match status" value="1"/>
</dbReference>
<proteinExistence type="inferred from homology"/>
<evidence type="ECO:0000256" key="4">
    <source>
        <dbReference type="ARBA" id="ARBA00023239"/>
    </source>
</evidence>
<keyword evidence="7" id="KW-1185">Reference proteome</keyword>
<dbReference type="Gene3D" id="3.90.1150.10">
    <property type="entry name" value="Aspartate Aminotransferase, domain 1"/>
    <property type="match status" value="1"/>
</dbReference>
<dbReference type="NCBIfam" id="NF009709">
    <property type="entry name" value="PRK13238.1"/>
    <property type="match status" value="1"/>
</dbReference>
<evidence type="ECO:0000256" key="1">
    <source>
        <dbReference type="ARBA" id="ARBA00001933"/>
    </source>
</evidence>
<dbReference type="InterPro" id="IPR015421">
    <property type="entry name" value="PyrdxlP-dep_Trfase_major"/>
</dbReference>
<dbReference type="PIRSF" id="PIRSF001386">
    <property type="entry name" value="Trpase"/>
    <property type="match status" value="1"/>
</dbReference>
<dbReference type="SUPFAM" id="SSF53383">
    <property type="entry name" value="PLP-dependent transferases"/>
    <property type="match status" value="1"/>
</dbReference>
<dbReference type="Gene3D" id="3.40.640.10">
    <property type="entry name" value="Type I PLP-dependent aspartate aminotransferase-like (Major domain)"/>
    <property type="match status" value="1"/>
</dbReference>
<sequence length="493" mass="55783">MEKNCVYLQRKNLFILSENRILITIIQQQLKTNQIMEIPFAESWKIKMIESIKKSTREEREQWLKEAHYNVFQLKAEQVYIDLLTDSGTGAMSDKQWAAMMLGDESYAGATSFYKFSETVQRLLGMKYVIPTHQGRAAENVLFSHLVKAGNVIPGNAHFDTTKGHIESRKAHAIDVTTDDAKDTQKEVPFKGNVCLNKLEKVLKENKGNVPFMVLTVTNNTVGGQPVSMKNIKETCALCHKYGVPVIMDSARFAENAYFIKVREEGYADKTIKEIVQEMYEAADAATMSAKKDGVVNMGGFIATNNKEWFEGAKMFCIPMEGYVTYGGMSGRDLNALAQGLEENTEFDMLQTRIHQVEYLAKKLDEYGIPYQRPAGGHAIFVDASKVLTHVPKEEFPAQTLTCELYLEAGIRGVEVGYMLADRDPETGENRFGGLDLLRLAIPRRVYTDNHMNVVAAALKNVFDRRESITRGVEIEWEAPLMRHFTVQLKRLQ</sequence>
<evidence type="ECO:0000313" key="7">
    <source>
        <dbReference type="Proteomes" id="UP000249852"/>
    </source>
</evidence>
<evidence type="ECO:0000256" key="2">
    <source>
        <dbReference type="ARBA" id="ARBA00009721"/>
    </source>
</evidence>
<reference evidence="6 7" key="1">
    <citation type="submission" date="2018-06" db="EMBL/GenBank/DDBJ databases">
        <title>Genomic Encyclopedia of Archaeal and Bacterial Type Strains, Phase II (KMG-II): from individual species to whole genera.</title>
        <authorList>
            <person name="Goeker M."/>
        </authorList>
    </citation>
    <scope>NUCLEOTIDE SEQUENCE [LARGE SCALE GENOMIC DNA]</scope>
    <source>
        <strain evidence="6 7">DSM 18710</strain>
    </source>
</reference>
<dbReference type="Pfam" id="PF01212">
    <property type="entry name" value="Beta_elim_lyase"/>
    <property type="match status" value="1"/>
</dbReference>
<evidence type="ECO:0000313" key="6">
    <source>
        <dbReference type="EMBL" id="RAS46954.1"/>
    </source>
</evidence>
<name>A0ABX9DVP6_9BACT</name>
<organism evidence="6 7">
    <name type="scientific">Prevotella pallens</name>
    <dbReference type="NCBI Taxonomy" id="60133"/>
    <lineage>
        <taxon>Bacteria</taxon>
        <taxon>Pseudomonadati</taxon>
        <taxon>Bacteroidota</taxon>
        <taxon>Bacteroidia</taxon>
        <taxon>Bacteroidales</taxon>
        <taxon>Prevotellaceae</taxon>
        <taxon>Prevotella</taxon>
    </lineage>
</organism>
<dbReference type="Proteomes" id="UP000249852">
    <property type="component" value="Unassembled WGS sequence"/>
</dbReference>
<comment type="cofactor">
    <cofactor evidence="1">
        <name>pyridoxal 5'-phosphate</name>
        <dbReference type="ChEBI" id="CHEBI:597326"/>
    </cofactor>
</comment>
<keyword evidence="4" id="KW-0456">Lyase</keyword>
<dbReference type="InterPro" id="IPR015424">
    <property type="entry name" value="PyrdxlP-dep_Trfase"/>
</dbReference>
<dbReference type="InterPro" id="IPR001597">
    <property type="entry name" value="ArAA_b-elim_lyase/Thr_aldolase"/>
</dbReference>
<dbReference type="EMBL" id="QLTQ01000004">
    <property type="protein sequence ID" value="RAS46954.1"/>
    <property type="molecule type" value="Genomic_DNA"/>
</dbReference>
<feature type="domain" description="Aromatic amino acid beta-eliminating lyase/threonine aldolase" evidence="5">
    <location>
        <begin position="82"/>
        <end position="457"/>
    </location>
</feature>